<dbReference type="InterPro" id="IPR029016">
    <property type="entry name" value="GAF-like_dom_sf"/>
</dbReference>
<dbReference type="SUPFAM" id="SSF55781">
    <property type="entry name" value="GAF domain-like"/>
    <property type="match status" value="1"/>
</dbReference>
<feature type="region of interest" description="Disordered" evidence="4">
    <location>
        <begin position="242"/>
        <end position="262"/>
    </location>
</feature>
<keyword evidence="1" id="KW-0805">Transcription regulation</keyword>
<dbReference type="PROSITE" id="PS51077">
    <property type="entry name" value="HTH_ICLR"/>
    <property type="match status" value="1"/>
</dbReference>
<dbReference type="RefSeq" id="WP_344719719.1">
    <property type="nucleotide sequence ID" value="NZ_BAAAYG010000005.1"/>
</dbReference>
<dbReference type="InterPro" id="IPR005471">
    <property type="entry name" value="Tscrpt_reg_IclR_N"/>
</dbReference>
<evidence type="ECO:0000256" key="2">
    <source>
        <dbReference type="ARBA" id="ARBA00023125"/>
    </source>
</evidence>
<feature type="domain" description="HTH iclR-type" evidence="5">
    <location>
        <begin position="8"/>
        <end position="68"/>
    </location>
</feature>
<dbReference type="InterPro" id="IPR050707">
    <property type="entry name" value="HTH_MetabolicPath_Reg"/>
</dbReference>
<proteinExistence type="predicted"/>
<dbReference type="Pfam" id="PF09339">
    <property type="entry name" value="HTH_IclR"/>
    <property type="match status" value="1"/>
</dbReference>
<keyword evidence="3" id="KW-0804">Transcription</keyword>
<dbReference type="PANTHER" id="PTHR30136">
    <property type="entry name" value="HELIX-TURN-HELIX TRANSCRIPTIONAL REGULATOR, ICLR FAMILY"/>
    <property type="match status" value="1"/>
</dbReference>
<dbReference type="Pfam" id="PF01614">
    <property type="entry name" value="IclR_C"/>
    <property type="match status" value="1"/>
</dbReference>
<reference evidence="8" key="1">
    <citation type="journal article" date="2019" name="Int. J. Syst. Evol. Microbiol.">
        <title>The Global Catalogue of Microorganisms (GCM) 10K type strain sequencing project: providing services to taxonomists for standard genome sequencing and annotation.</title>
        <authorList>
            <consortium name="The Broad Institute Genomics Platform"/>
            <consortium name="The Broad Institute Genome Sequencing Center for Infectious Disease"/>
            <person name="Wu L."/>
            <person name="Ma J."/>
        </authorList>
    </citation>
    <scope>NUCLEOTIDE SEQUENCE [LARGE SCALE GENOMIC DNA]</scope>
    <source>
        <strain evidence="8">JCM 11483</strain>
    </source>
</reference>
<protein>
    <submittedName>
        <fullName evidence="7">Helix-turn-helix domain-containing protein</fullName>
    </submittedName>
</protein>
<evidence type="ECO:0000259" key="6">
    <source>
        <dbReference type="PROSITE" id="PS51078"/>
    </source>
</evidence>
<evidence type="ECO:0000256" key="1">
    <source>
        <dbReference type="ARBA" id="ARBA00023015"/>
    </source>
</evidence>
<dbReference type="PANTHER" id="PTHR30136:SF24">
    <property type="entry name" value="HTH-TYPE TRANSCRIPTIONAL REPRESSOR ALLR"/>
    <property type="match status" value="1"/>
</dbReference>
<dbReference type="Proteomes" id="UP001501736">
    <property type="component" value="Unassembled WGS sequence"/>
</dbReference>
<evidence type="ECO:0000259" key="5">
    <source>
        <dbReference type="PROSITE" id="PS51077"/>
    </source>
</evidence>
<dbReference type="Gene3D" id="3.30.450.40">
    <property type="match status" value="1"/>
</dbReference>
<dbReference type="InterPro" id="IPR036388">
    <property type="entry name" value="WH-like_DNA-bd_sf"/>
</dbReference>
<accession>A0ABP6RCM0</accession>
<feature type="domain" description="IclR-ED" evidence="6">
    <location>
        <begin position="69"/>
        <end position="248"/>
    </location>
</feature>
<keyword evidence="2" id="KW-0238">DNA-binding</keyword>
<evidence type="ECO:0000256" key="3">
    <source>
        <dbReference type="ARBA" id="ARBA00023163"/>
    </source>
</evidence>
<dbReference type="EMBL" id="BAAAYG010000005">
    <property type="protein sequence ID" value="GAA3284215.1"/>
    <property type="molecule type" value="Genomic_DNA"/>
</dbReference>
<comment type="caution">
    <text evidence="7">The sequence shown here is derived from an EMBL/GenBank/DDBJ whole genome shotgun (WGS) entry which is preliminary data.</text>
</comment>
<organism evidence="7 8">
    <name type="scientific">Nesterenkonia halobia</name>
    <dbReference type="NCBI Taxonomy" id="37922"/>
    <lineage>
        <taxon>Bacteria</taxon>
        <taxon>Bacillati</taxon>
        <taxon>Actinomycetota</taxon>
        <taxon>Actinomycetes</taxon>
        <taxon>Micrococcales</taxon>
        <taxon>Micrococcaceae</taxon>
        <taxon>Nesterenkonia</taxon>
    </lineage>
</organism>
<dbReference type="SMART" id="SM00346">
    <property type="entry name" value="HTH_ICLR"/>
    <property type="match status" value="1"/>
</dbReference>
<dbReference type="InterPro" id="IPR036390">
    <property type="entry name" value="WH_DNA-bd_sf"/>
</dbReference>
<name>A0ABP6RCM0_9MICC</name>
<dbReference type="InterPro" id="IPR014757">
    <property type="entry name" value="Tscrpt_reg_IclR_C"/>
</dbReference>
<evidence type="ECO:0000313" key="7">
    <source>
        <dbReference type="EMBL" id="GAA3284215.1"/>
    </source>
</evidence>
<dbReference type="SUPFAM" id="SSF46785">
    <property type="entry name" value="Winged helix' DNA-binding domain"/>
    <property type="match status" value="1"/>
</dbReference>
<sequence>MANSPSGDSVLDRVMRMLTALEAEPELSPNGLARETGLPKSTAYRLIDDLTRRGMLERGPEGQISLGQRLWEMAQRTPLATTLRRTALPHMEDLNGVVQHTTQLTVLDGPSVMVVEQLSRTGAAENTAEVAGRMPVHLTSMGHAILAFSAPTVVDELLSRRGGRIAAERPTFRAELAEARRRGYAQLSPVVDRRTTDISAPVLDEQGRALAALTVVAPAGAMNPRHHLAALTMAARALSADLNRQKRPADRGPQGAAEPVAA</sequence>
<evidence type="ECO:0000256" key="4">
    <source>
        <dbReference type="SAM" id="MobiDB-lite"/>
    </source>
</evidence>
<dbReference type="Gene3D" id="1.10.10.10">
    <property type="entry name" value="Winged helix-like DNA-binding domain superfamily/Winged helix DNA-binding domain"/>
    <property type="match status" value="1"/>
</dbReference>
<gene>
    <name evidence="7" type="ORF">GCM10020260_14310</name>
</gene>
<evidence type="ECO:0000313" key="8">
    <source>
        <dbReference type="Proteomes" id="UP001501736"/>
    </source>
</evidence>
<keyword evidence="8" id="KW-1185">Reference proteome</keyword>
<dbReference type="PROSITE" id="PS51078">
    <property type="entry name" value="ICLR_ED"/>
    <property type="match status" value="1"/>
</dbReference>